<dbReference type="AlphaFoldDB" id="A0A1Q9YHG2"/>
<feature type="transmembrane region" description="Helical" evidence="1">
    <location>
        <begin position="139"/>
        <end position="158"/>
    </location>
</feature>
<evidence type="ECO:0000256" key="1">
    <source>
        <dbReference type="SAM" id="Phobius"/>
    </source>
</evidence>
<feature type="transmembrane region" description="Helical" evidence="1">
    <location>
        <begin position="112"/>
        <end position="132"/>
    </location>
</feature>
<evidence type="ECO:0000313" key="3">
    <source>
        <dbReference type="Proteomes" id="UP000186758"/>
    </source>
</evidence>
<gene>
    <name evidence="2" type="ORF">BO223_11490</name>
</gene>
<keyword evidence="1" id="KW-0812">Transmembrane</keyword>
<organism evidence="2 3">
    <name type="scientific">Faecalibaculum rodentium</name>
    <dbReference type="NCBI Taxonomy" id="1702221"/>
    <lineage>
        <taxon>Bacteria</taxon>
        <taxon>Bacillati</taxon>
        <taxon>Bacillota</taxon>
        <taxon>Erysipelotrichia</taxon>
        <taxon>Erysipelotrichales</taxon>
        <taxon>Erysipelotrichaceae</taxon>
        <taxon>Faecalibaculum</taxon>
    </lineage>
</organism>
<name>A0A1Q9YHG2_9FIRM</name>
<dbReference type="Proteomes" id="UP000186758">
    <property type="component" value="Unassembled WGS sequence"/>
</dbReference>
<evidence type="ECO:0008006" key="4">
    <source>
        <dbReference type="Google" id="ProtNLM"/>
    </source>
</evidence>
<reference evidence="2 3" key="1">
    <citation type="submission" date="2016-11" db="EMBL/GenBank/DDBJ databases">
        <title>Description of two novel members of the family Erysipelotrichaceae: Ileibacterium lipovorans gen. nov., sp. nov. and Dubosiella newyorkensis, gen. nov., sp. nov.</title>
        <authorList>
            <person name="Cox L.M."/>
            <person name="Sohn J."/>
            <person name="Tyrrell K.L."/>
            <person name="Citron D.M."/>
            <person name="Lawson P.A."/>
            <person name="Patel N.B."/>
            <person name="Iizumi T."/>
            <person name="Perez-Perez G.I."/>
            <person name="Goldstein E.J."/>
            <person name="Blaser M.J."/>
        </authorList>
    </citation>
    <scope>NUCLEOTIDE SEQUENCE [LARGE SCALE GENOMIC DNA]</scope>
    <source>
        <strain evidence="2 3">NYU-BL-K8</strain>
    </source>
</reference>
<protein>
    <recommendedName>
        <fullName evidence="4">Zinc-ribbon domain-containing protein</fullName>
    </recommendedName>
</protein>
<dbReference type="EMBL" id="MPJZ01000098">
    <property type="protein sequence ID" value="OLU43587.1"/>
    <property type="molecule type" value="Genomic_DNA"/>
</dbReference>
<keyword evidence="1" id="KW-0472">Membrane</keyword>
<evidence type="ECO:0000313" key="2">
    <source>
        <dbReference type="EMBL" id="OLU43587.1"/>
    </source>
</evidence>
<accession>A0A1Q9YHG2</accession>
<keyword evidence="1" id="KW-1133">Transmembrane helix</keyword>
<comment type="caution">
    <text evidence="2">The sequence shown here is derived from an EMBL/GenBank/DDBJ whole genome shotgun (WGS) entry which is preliminary data.</text>
</comment>
<feature type="transmembrane region" description="Helical" evidence="1">
    <location>
        <begin position="57"/>
        <end position="75"/>
    </location>
</feature>
<proteinExistence type="predicted"/>
<sequence>MLYTCKDCGHQVSDTARCCPQCGAVNYYHMYRKQEYEEKVAEQQYRQVGINDSLRKAAISLLVATICWIAVYVVVSKAIEKGNDWEMTLLSCLGAIFVIRLCLWARSFLGGMVLFFVIFGIVALLEEAAGRFSHGIDNILFGTVVLFCVYTIAIRPIWQFGKAVWHWWKLNKIEYTDDDKLEAFLENEYKS</sequence>